<evidence type="ECO:0000313" key="3">
    <source>
        <dbReference type="Proteomes" id="UP000077875"/>
    </source>
</evidence>
<name>A0A172YBK0_9GAMM</name>
<sequence>MIFYFIHRRLVKNLPLSPYPRQRLPQRAERVGREAPLWLLLFSLPFLFMITYFLAWHFFTQDDQKALALSAMIFFILLDMILIVTLVIKTRLFLQSRKKR</sequence>
<keyword evidence="1" id="KW-0472">Membrane</keyword>
<organism evidence="2 3">
    <name type="scientific">Halotalea alkalilenta</name>
    <dbReference type="NCBI Taxonomy" id="376489"/>
    <lineage>
        <taxon>Bacteria</taxon>
        <taxon>Pseudomonadati</taxon>
        <taxon>Pseudomonadota</taxon>
        <taxon>Gammaproteobacteria</taxon>
        <taxon>Oceanospirillales</taxon>
        <taxon>Halomonadaceae</taxon>
        <taxon>Halotalea</taxon>
    </lineage>
</organism>
<dbReference type="AlphaFoldDB" id="A0A172YBK0"/>
<dbReference type="Proteomes" id="UP000077875">
    <property type="component" value="Chromosome"/>
</dbReference>
<gene>
    <name evidence="2" type="ORF">A5892_03370</name>
</gene>
<feature type="transmembrane region" description="Helical" evidence="1">
    <location>
        <begin position="71"/>
        <end position="94"/>
    </location>
</feature>
<accession>A0A172YBK0</accession>
<feature type="transmembrane region" description="Helical" evidence="1">
    <location>
        <begin position="37"/>
        <end position="59"/>
    </location>
</feature>
<dbReference type="KEGG" id="haa:A5892_03370"/>
<dbReference type="EMBL" id="CP015243">
    <property type="protein sequence ID" value="ANF56623.1"/>
    <property type="molecule type" value="Genomic_DNA"/>
</dbReference>
<keyword evidence="3" id="KW-1185">Reference proteome</keyword>
<reference evidence="2 3" key="1">
    <citation type="submission" date="2016-04" db="EMBL/GenBank/DDBJ databases">
        <title>Complete Genome Sequence of Halotalea alkalilenta IHB B 13600.</title>
        <authorList>
            <person name="Swarnkar M.K."/>
            <person name="Sharma A."/>
            <person name="Kaushal K."/>
            <person name="Soni R."/>
            <person name="Rana S."/>
            <person name="Singh A.K."/>
            <person name="Gulati A."/>
        </authorList>
    </citation>
    <scope>NUCLEOTIDE SEQUENCE [LARGE SCALE GENOMIC DNA]</scope>
    <source>
        <strain evidence="2 3">IHB B 13600</strain>
    </source>
</reference>
<evidence type="ECO:0000256" key="1">
    <source>
        <dbReference type="SAM" id="Phobius"/>
    </source>
</evidence>
<protein>
    <submittedName>
        <fullName evidence="2">Uncharacterized protein</fullName>
    </submittedName>
</protein>
<keyword evidence="1" id="KW-1133">Transmembrane helix</keyword>
<proteinExistence type="predicted"/>
<evidence type="ECO:0000313" key="2">
    <source>
        <dbReference type="EMBL" id="ANF56623.1"/>
    </source>
</evidence>
<keyword evidence="1" id="KW-0812">Transmembrane</keyword>